<accession>A0AAV3QVA0</accession>
<dbReference type="EMBL" id="BAABME010005557">
    <property type="protein sequence ID" value="GAA0165972.1"/>
    <property type="molecule type" value="Genomic_DNA"/>
</dbReference>
<dbReference type="Proteomes" id="UP001454036">
    <property type="component" value="Unassembled WGS sequence"/>
</dbReference>
<dbReference type="SUPFAM" id="SSF56672">
    <property type="entry name" value="DNA/RNA polymerases"/>
    <property type="match status" value="1"/>
</dbReference>
<keyword evidence="1" id="KW-1133">Transmembrane helix</keyword>
<evidence type="ECO:0008006" key="4">
    <source>
        <dbReference type="Google" id="ProtNLM"/>
    </source>
</evidence>
<dbReference type="AlphaFoldDB" id="A0AAV3QVA0"/>
<evidence type="ECO:0000313" key="2">
    <source>
        <dbReference type="EMBL" id="GAA0165972.1"/>
    </source>
</evidence>
<keyword evidence="3" id="KW-1185">Reference proteome</keyword>
<feature type="transmembrane region" description="Helical" evidence="1">
    <location>
        <begin position="241"/>
        <end position="259"/>
    </location>
</feature>
<dbReference type="PANTHER" id="PTHR31635:SF196">
    <property type="entry name" value="REVERSE TRANSCRIPTASE DOMAIN-CONTAINING PROTEIN-RELATED"/>
    <property type="match status" value="1"/>
</dbReference>
<gene>
    <name evidence="2" type="ORF">LIER_21237</name>
</gene>
<dbReference type="InterPro" id="IPR043502">
    <property type="entry name" value="DNA/RNA_pol_sf"/>
</dbReference>
<protein>
    <recommendedName>
        <fullName evidence="4">Reverse transcriptase domain-containing protein</fullName>
    </recommendedName>
</protein>
<sequence length="289" mass="32933">MRIRQPKNRITQMHNGDGVLTDKYDEVKAIIVEYYKEFFAAKEEQCLRGKPQAKAPGPDGFSFEFYSDTWLVIKMSVVEAVQTFFATSKMPKYVNSTAISLIPKVQNPQYVKDFRHIACCNVLYKCIFTIIARRLKEVLHDMVGIQQTAYVPDAGIDYSSELLKSKINNENFDYHPGGMEIEVANINFADDLFILCGATGRSMKLIKEVLEEFESCFGLKPNLTKSSYFFTNIPKRDEAKLSSLLGVLVVALLVKYLGIPLTTKRMSNHDCRILVERIRQKTDGWGARI</sequence>
<name>A0AAV3QVA0_LITER</name>
<evidence type="ECO:0000313" key="3">
    <source>
        <dbReference type="Proteomes" id="UP001454036"/>
    </source>
</evidence>
<organism evidence="2 3">
    <name type="scientific">Lithospermum erythrorhizon</name>
    <name type="common">Purple gromwell</name>
    <name type="synonym">Lithospermum officinale var. erythrorhizon</name>
    <dbReference type="NCBI Taxonomy" id="34254"/>
    <lineage>
        <taxon>Eukaryota</taxon>
        <taxon>Viridiplantae</taxon>
        <taxon>Streptophyta</taxon>
        <taxon>Embryophyta</taxon>
        <taxon>Tracheophyta</taxon>
        <taxon>Spermatophyta</taxon>
        <taxon>Magnoliopsida</taxon>
        <taxon>eudicotyledons</taxon>
        <taxon>Gunneridae</taxon>
        <taxon>Pentapetalae</taxon>
        <taxon>asterids</taxon>
        <taxon>lamiids</taxon>
        <taxon>Boraginales</taxon>
        <taxon>Boraginaceae</taxon>
        <taxon>Boraginoideae</taxon>
        <taxon>Lithospermeae</taxon>
        <taxon>Lithospermum</taxon>
    </lineage>
</organism>
<keyword evidence="1" id="KW-0472">Membrane</keyword>
<comment type="caution">
    <text evidence="2">The sequence shown here is derived from an EMBL/GenBank/DDBJ whole genome shotgun (WGS) entry which is preliminary data.</text>
</comment>
<reference evidence="2 3" key="1">
    <citation type="submission" date="2024-01" db="EMBL/GenBank/DDBJ databases">
        <title>The complete chloroplast genome sequence of Lithospermum erythrorhizon: insights into the phylogenetic relationship among Boraginaceae species and the maternal lineages of purple gromwells.</title>
        <authorList>
            <person name="Okada T."/>
            <person name="Watanabe K."/>
        </authorList>
    </citation>
    <scope>NUCLEOTIDE SEQUENCE [LARGE SCALE GENOMIC DNA]</scope>
</reference>
<proteinExistence type="predicted"/>
<evidence type="ECO:0000256" key="1">
    <source>
        <dbReference type="SAM" id="Phobius"/>
    </source>
</evidence>
<dbReference type="PANTHER" id="PTHR31635">
    <property type="entry name" value="REVERSE TRANSCRIPTASE DOMAIN-CONTAINING PROTEIN-RELATED"/>
    <property type="match status" value="1"/>
</dbReference>
<keyword evidence="1" id="KW-0812">Transmembrane</keyword>